<dbReference type="PROSITE" id="PS51194">
    <property type="entry name" value="HELICASE_CTER"/>
    <property type="match status" value="1"/>
</dbReference>
<evidence type="ECO:0000313" key="7">
    <source>
        <dbReference type="EMBL" id="CAL4076703.1"/>
    </source>
</evidence>
<keyword evidence="8" id="KW-1185">Reference proteome</keyword>
<dbReference type="GO" id="GO:0005524">
    <property type="term" value="F:ATP binding"/>
    <property type="evidence" value="ECO:0007669"/>
    <property type="project" value="UniProtKB-KW"/>
</dbReference>
<evidence type="ECO:0008006" key="9">
    <source>
        <dbReference type="Google" id="ProtNLM"/>
    </source>
</evidence>
<evidence type="ECO:0000256" key="2">
    <source>
        <dbReference type="ARBA" id="ARBA00022801"/>
    </source>
</evidence>
<accession>A0AAV2QD39</accession>
<dbReference type="PANTHER" id="PTHR47960">
    <property type="entry name" value="DEAD-BOX ATP-DEPENDENT RNA HELICASE 50"/>
    <property type="match status" value="1"/>
</dbReference>
<sequence>MKNSFDQTIHQILSPKEARCISELNQIPVITVPVKMSEKIKKAQRKRKLKEKLDLRDKSRMGDKSVVIISSQNNKLNHYKGQSYGRFQDVPLISQGWGNRKSVGKHFTINSHGGNLAFTLKTDLKPTKTMKNSPLSLKFLSLKNKVHIINSSTIKALAIPEVLNGSNTLISAETGNGKTLAFLAPMLQQISARKNNIHDMKPNTPLGLIIAPGRELAQQISSVAEVLSAELGIKTRLIQGGRTKQLVLNPTVEETHLVIATLGALSKLTTSQVYDMSLVQHITLDEADSLFDDSFNEKIMHYLGKIPIRGSSQELPGTVEMSGAQLTLVSATTPRSLDTILEPILETESLIKITTPYLHRLMPHVPQRFIRVSHTNKATKLLEIAKKSTSNKTPIIIFSNTSKSSDWVSLFLNENNVSCINLHGDMSAVLREGRFDAFQSGKVMALSCTDLTSRGLDTVKAGHVINFDFPKYMADYIHRCGRTGRVGSTRTGLVTSFIHRNFEVELVQKIEVSYTCIF</sequence>
<dbReference type="GO" id="GO:0004386">
    <property type="term" value="F:helicase activity"/>
    <property type="evidence" value="ECO:0007669"/>
    <property type="project" value="UniProtKB-KW"/>
</dbReference>
<feature type="domain" description="Helicase C-terminal" evidence="6">
    <location>
        <begin position="377"/>
        <end position="518"/>
    </location>
</feature>
<dbReference type="GO" id="GO:0016787">
    <property type="term" value="F:hydrolase activity"/>
    <property type="evidence" value="ECO:0007669"/>
    <property type="project" value="UniProtKB-KW"/>
</dbReference>
<dbReference type="SMART" id="SM00487">
    <property type="entry name" value="DEXDc"/>
    <property type="match status" value="1"/>
</dbReference>
<keyword evidence="1" id="KW-0547">Nucleotide-binding</keyword>
<dbReference type="CDD" id="cd18787">
    <property type="entry name" value="SF2_C_DEAD"/>
    <property type="match status" value="1"/>
</dbReference>
<dbReference type="InterPro" id="IPR027417">
    <property type="entry name" value="P-loop_NTPase"/>
</dbReference>
<dbReference type="PROSITE" id="PS51192">
    <property type="entry name" value="HELICASE_ATP_BIND_1"/>
    <property type="match status" value="1"/>
</dbReference>
<protein>
    <recommendedName>
        <fullName evidence="9">RNA helicase</fullName>
    </recommendedName>
</protein>
<evidence type="ECO:0000256" key="3">
    <source>
        <dbReference type="ARBA" id="ARBA00022806"/>
    </source>
</evidence>
<dbReference type="SUPFAM" id="SSF52540">
    <property type="entry name" value="P-loop containing nucleoside triphosphate hydrolases"/>
    <property type="match status" value="1"/>
</dbReference>
<evidence type="ECO:0000313" key="8">
    <source>
        <dbReference type="Proteomes" id="UP001497623"/>
    </source>
</evidence>
<keyword evidence="3" id="KW-0347">Helicase</keyword>
<dbReference type="GO" id="GO:0003676">
    <property type="term" value="F:nucleic acid binding"/>
    <property type="evidence" value="ECO:0007669"/>
    <property type="project" value="InterPro"/>
</dbReference>
<gene>
    <name evidence="7" type="ORF">MNOR_LOCUS10225</name>
</gene>
<evidence type="ECO:0000256" key="4">
    <source>
        <dbReference type="ARBA" id="ARBA00022840"/>
    </source>
</evidence>
<dbReference type="SMART" id="SM00490">
    <property type="entry name" value="HELICc"/>
    <property type="match status" value="1"/>
</dbReference>
<proteinExistence type="predicted"/>
<feature type="domain" description="Helicase ATP-binding" evidence="5">
    <location>
        <begin position="159"/>
        <end position="351"/>
    </location>
</feature>
<dbReference type="InterPro" id="IPR011545">
    <property type="entry name" value="DEAD/DEAH_box_helicase_dom"/>
</dbReference>
<evidence type="ECO:0000256" key="1">
    <source>
        <dbReference type="ARBA" id="ARBA00022741"/>
    </source>
</evidence>
<dbReference type="Gene3D" id="3.40.50.300">
    <property type="entry name" value="P-loop containing nucleotide triphosphate hydrolases"/>
    <property type="match status" value="2"/>
</dbReference>
<comment type="caution">
    <text evidence="7">The sequence shown here is derived from an EMBL/GenBank/DDBJ whole genome shotgun (WGS) entry which is preliminary data.</text>
</comment>
<reference evidence="7 8" key="1">
    <citation type="submission" date="2024-05" db="EMBL/GenBank/DDBJ databases">
        <authorList>
            <person name="Wallberg A."/>
        </authorList>
    </citation>
    <scope>NUCLEOTIDE SEQUENCE [LARGE SCALE GENOMIC DNA]</scope>
</reference>
<evidence type="ECO:0000259" key="6">
    <source>
        <dbReference type="PROSITE" id="PS51194"/>
    </source>
</evidence>
<organism evidence="7 8">
    <name type="scientific">Meganyctiphanes norvegica</name>
    <name type="common">Northern krill</name>
    <name type="synonym">Thysanopoda norvegica</name>
    <dbReference type="NCBI Taxonomy" id="48144"/>
    <lineage>
        <taxon>Eukaryota</taxon>
        <taxon>Metazoa</taxon>
        <taxon>Ecdysozoa</taxon>
        <taxon>Arthropoda</taxon>
        <taxon>Crustacea</taxon>
        <taxon>Multicrustacea</taxon>
        <taxon>Malacostraca</taxon>
        <taxon>Eumalacostraca</taxon>
        <taxon>Eucarida</taxon>
        <taxon>Euphausiacea</taxon>
        <taxon>Euphausiidae</taxon>
        <taxon>Meganyctiphanes</taxon>
    </lineage>
</organism>
<dbReference type="AlphaFoldDB" id="A0AAV2QD39"/>
<keyword evidence="2" id="KW-0378">Hydrolase</keyword>
<name>A0AAV2QD39_MEGNR</name>
<keyword evidence="4" id="KW-0067">ATP-binding</keyword>
<dbReference type="InterPro" id="IPR014001">
    <property type="entry name" value="Helicase_ATP-bd"/>
</dbReference>
<evidence type="ECO:0000259" key="5">
    <source>
        <dbReference type="PROSITE" id="PS51192"/>
    </source>
</evidence>
<dbReference type="InterPro" id="IPR001650">
    <property type="entry name" value="Helicase_C-like"/>
</dbReference>
<dbReference type="Pfam" id="PF00271">
    <property type="entry name" value="Helicase_C"/>
    <property type="match status" value="1"/>
</dbReference>
<dbReference type="Proteomes" id="UP001497623">
    <property type="component" value="Unassembled WGS sequence"/>
</dbReference>
<dbReference type="EMBL" id="CAXKWB010005105">
    <property type="protein sequence ID" value="CAL4076703.1"/>
    <property type="molecule type" value="Genomic_DNA"/>
</dbReference>
<dbReference type="Pfam" id="PF00270">
    <property type="entry name" value="DEAD"/>
    <property type="match status" value="1"/>
</dbReference>